<evidence type="ECO:0000313" key="4">
    <source>
        <dbReference type="Proteomes" id="UP000292372"/>
    </source>
</evidence>
<dbReference type="EMBL" id="SIRS01000007">
    <property type="protein sequence ID" value="TBN13079.1"/>
    <property type="molecule type" value="Genomic_DNA"/>
</dbReference>
<dbReference type="SUPFAM" id="SSF49785">
    <property type="entry name" value="Galactose-binding domain-like"/>
    <property type="match status" value="1"/>
</dbReference>
<dbReference type="InterPro" id="IPR026444">
    <property type="entry name" value="Secre_tail"/>
</dbReference>
<dbReference type="OrthoDB" id="9342482at2"/>
<dbReference type="Proteomes" id="UP000292372">
    <property type="component" value="Unassembled WGS sequence"/>
</dbReference>
<gene>
    <name evidence="3" type="ORF">EYD46_16390</name>
</gene>
<dbReference type="InterPro" id="IPR008979">
    <property type="entry name" value="Galactose-bd-like_sf"/>
</dbReference>
<dbReference type="InterPro" id="IPR005084">
    <property type="entry name" value="CBM6"/>
</dbReference>
<accession>A0A4Q9FIV8</accession>
<dbReference type="RefSeq" id="WP_130938252.1">
    <property type="nucleotide sequence ID" value="NZ_BMEE01000006.1"/>
</dbReference>
<proteinExistence type="predicted"/>
<name>A0A4Q9FIV8_9FLAO</name>
<dbReference type="NCBIfam" id="TIGR04183">
    <property type="entry name" value="Por_Secre_tail"/>
    <property type="match status" value="1"/>
</dbReference>
<feature type="domain" description="CBM6" evidence="2">
    <location>
        <begin position="491"/>
        <end position="614"/>
    </location>
</feature>
<dbReference type="Gene3D" id="2.60.120.260">
    <property type="entry name" value="Galactose-binding domain-like"/>
    <property type="match status" value="1"/>
</dbReference>
<sequence length="699" mass="78641">MKKGYFGLCLLLLFFYSLVGAQKELVPTLDSSTRVSSDGEGGLFFAGTRDVNYRFAQRISPHGDCVDVINGYAFVTWYKGGMDKRNLMLSRKNLNVPNSNWVTIEFPHKHIGQGGELFNGTGIRGDSHNTAAIGISTIDNTIHIIYDLHAYSKSALPTVFFNYSVSKKEMAFVPDNEFTLDIFEPKRNFLKSGQNYERMTYPMLHRADDGSLVTRYRKGGSGNGDIFMAHYNGTEWSNNWLFHEGTLPLPNRNNMYGGERFLNGKFYSGFSIRYATNKESSTSNGYLINSGLYYAYTNEIPKNQSTQWFDVNDNPISLPVRNNINPNLDPVQVAQPGDDHGTATLPRTSSDPSWTVTESGAVHFITRVDNINVHYYKLASDANFSSAAGGLIPNPQVRGEVYSYKNHVFMVELLGGKVNIKTTLEGQNDWKIVYTGTESINFAHFDAFVTGDKLYVYLMENTGNNTPGVGDKRPLYFQEFTLSEIDAPVLISLEAEDYTTASSNINVGTSASASGGEYIDSFSSNQFIEHKFQVTTAGTYDFILLAANRNRDDSIMDIEINGTLYNNVLITRTFDWNIYLETRIPDITLNQGENTVRITQKRSLSSEPDKIEFELKSSLSTSDFTNQKVVVYPNPSKGVFNIQSNVQNLEYILVNIQGQILDKGKILRNQIDFSRFNQGIYFLELTNDNDRLVKRIVIK</sequence>
<dbReference type="PROSITE" id="PS51175">
    <property type="entry name" value="CBM6"/>
    <property type="match status" value="1"/>
</dbReference>
<dbReference type="GO" id="GO:0030246">
    <property type="term" value="F:carbohydrate binding"/>
    <property type="evidence" value="ECO:0007669"/>
    <property type="project" value="InterPro"/>
</dbReference>
<keyword evidence="1" id="KW-0732">Signal</keyword>
<evidence type="ECO:0000313" key="3">
    <source>
        <dbReference type="EMBL" id="TBN13079.1"/>
    </source>
</evidence>
<evidence type="ECO:0000259" key="2">
    <source>
        <dbReference type="PROSITE" id="PS51175"/>
    </source>
</evidence>
<comment type="caution">
    <text evidence="3">The sequence shown here is derived from an EMBL/GenBank/DDBJ whole genome shotgun (WGS) entry which is preliminary data.</text>
</comment>
<organism evidence="3 4">
    <name type="scientific">Hyunsoonleella pacifica</name>
    <dbReference type="NCBI Taxonomy" id="1080224"/>
    <lineage>
        <taxon>Bacteria</taxon>
        <taxon>Pseudomonadati</taxon>
        <taxon>Bacteroidota</taxon>
        <taxon>Flavobacteriia</taxon>
        <taxon>Flavobacteriales</taxon>
        <taxon>Flavobacteriaceae</taxon>
    </lineage>
</organism>
<dbReference type="AlphaFoldDB" id="A0A4Q9FIV8"/>
<protein>
    <submittedName>
        <fullName evidence="3">T9SS type A sorting domain-containing protein</fullName>
    </submittedName>
</protein>
<reference evidence="3 4" key="1">
    <citation type="journal article" date="2015" name="Int. J. Syst. Evol. Microbiol.">
        <title>Hyunsoonleella pacifica sp. nov., isolated from seawater of South Pacific Gyre.</title>
        <authorList>
            <person name="Gao X."/>
            <person name="Zhang Z."/>
            <person name="Dai X."/>
            <person name="Zhang X.H."/>
        </authorList>
    </citation>
    <scope>NUCLEOTIDE SEQUENCE [LARGE SCALE GENOMIC DNA]</scope>
    <source>
        <strain evidence="3 4">SW033</strain>
    </source>
</reference>
<dbReference type="Pfam" id="PF15892">
    <property type="entry name" value="BNR_4"/>
    <property type="match status" value="1"/>
</dbReference>
<keyword evidence="4" id="KW-1185">Reference proteome</keyword>
<dbReference type="Pfam" id="PF18962">
    <property type="entry name" value="Por_Secre_tail"/>
    <property type="match status" value="1"/>
</dbReference>
<evidence type="ECO:0000256" key="1">
    <source>
        <dbReference type="ARBA" id="ARBA00022729"/>
    </source>
</evidence>